<accession>A0A031LTI9</accession>
<feature type="transmembrane region" description="Helical" evidence="5">
    <location>
        <begin position="270"/>
        <end position="296"/>
    </location>
</feature>
<feature type="transmembrane region" description="Helical" evidence="5">
    <location>
        <begin position="52"/>
        <end position="71"/>
    </location>
</feature>
<sequence>MSEKAKERNEEPKRQIGLLDLVFTSLGGQSPFLSILTYGITAFLLARTFASIAIILGTLLVLVNGLSIYILSKKFTQSGGYFTYSYFSISRRLGFETGWIYLVYSTLYGSAYVLGASFILASILHINSWITALVILAISSLFALLGIRPSAKYAMFASIIEISIMTILAFLFLQSTHFTFYNPFSIHIPIGEIILAILFGSSIPTGYGSITPLAGEVKDPKKNVPRAIIIVILLGGLLAAFDIYAISDHVLFFHLPDQQLNLISLIESRFGLLTLAFVLFAAANDGILASLTFILASSRTAYSMAYRGFFPKSLAILDQKRGPVNATTITIIVYFAIVIASLFLSSGHVFSAFEFIGGGSLLANLFVHITSNSSLLRVSAKRYRRRISQITIGSIALIFSLYILFESAASSSPVLVYLFMSSIISGFLVAEVIDIAKEQQEKEED</sequence>
<dbReference type="PANTHER" id="PTHR42770">
    <property type="entry name" value="AMINO ACID TRANSPORTER-RELATED"/>
    <property type="match status" value="1"/>
</dbReference>
<organism evidence="7 8">
    <name type="scientific">Candidatus Acidianus copahuensis</name>
    <dbReference type="NCBI Taxonomy" id="1160895"/>
    <lineage>
        <taxon>Archaea</taxon>
        <taxon>Thermoproteota</taxon>
        <taxon>Thermoprotei</taxon>
        <taxon>Sulfolobales</taxon>
        <taxon>Sulfolobaceae</taxon>
        <taxon>Acidianus</taxon>
    </lineage>
</organism>
<feature type="transmembrane region" description="Helical" evidence="5">
    <location>
        <begin position="350"/>
        <end position="369"/>
    </location>
</feature>
<evidence type="ECO:0000256" key="4">
    <source>
        <dbReference type="ARBA" id="ARBA00023136"/>
    </source>
</evidence>
<reference evidence="7 8" key="1">
    <citation type="submission" date="2014-03" db="EMBL/GenBank/DDBJ databases">
        <title>Draft genome sequence of the novel thermoacidophilic archaea Acidianus copahuensis ALE1 strain, isolated from Copahue volcanic area in Neuquen Argentina.</title>
        <authorList>
            <person name="Urbieta M.S."/>
            <person name="Rascovan N."/>
            <person name="Castro C."/>
            <person name="Revale S."/>
            <person name="Giaveno M.A."/>
            <person name="Vazquez M.P."/>
            <person name="Donati E.R."/>
        </authorList>
    </citation>
    <scope>NUCLEOTIDE SEQUENCE [LARGE SCALE GENOMIC DNA]</scope>
    <source>
        <strain evidence="7 8">ALE1</strain>
    </source>
</reference>
<feature type="transmembrane region" description="Helical" evidence="5">
    <location>
        <begin position="414"/>
        <end position="433"/>
    </location>
</feature>
<comment type="subcellular location">
    <subcellularLocation>
        <location evidence="1">Membrane</location>
        <topology evidence="1">Multi-pass membrane protein</topology>
    </subcellularLocation>
</comment>
<comment type="caution">
    <text evidence="7">The sequence shown here is derived from an EMBL/GenBank/DDBJ whole genome shotgun (WGS) entry which is preliminary data.</text>
</comment>
<keyword evidence="4 5" id="KW-0472">Membrane</keyword>
<feature type="domain" description="Amino acid permease/ SLC12A" evidence="6">
    <location>
        <begin position="22"/>
        <end position="403"/>
    </location>
</feature>
<keyword evidence="8" id="KW-1185">Reference proteome</keyword>
<feature type="transmembrane region" description="Helical" evidence="5">
    <location>
        <begin position="21"/>
        <end position="46"/>
    </location>
</feature>
<keyword evidence="2 5" id="KW-0812">Transmembrane</keyword>
<dbReference type="Proteomes" id="UP000024332">
    <property type="component" value="Unassembled WGS sequence"/>
</dbReference>
<protein>
    <submittedName>
        <fullName evidence="7">Amino acid permease</fullName>
    </submittedName>
</protein>
<dbReference type="Pfam" id="PF00324">
    <property type="entry name" value="AA_permease"/>
    <property type="match status" value="1"/>
</dbReference>
<feature type="transmembrane region" description="Helical" evidence="5">
    <location>
        <begin position="129"/>
        <end position="147"/>
    </location>
</feature>
<dbReference type="InterPro" id="IPR050367">
    <property type="entry name" value="APC_superfamily"/>
</dbReference>
<gene>
    <name evidence="7" type="ORF">CM19_02550</name>
</gene>
<feature type="transmembrane region" description="Helical" evidence="5">
    <location>
        <begin position="193"/>
        <end position="215"/>
    </location>
</feature>
<feature type="transmembrane region" description="Helical" evidence="5">
    <location>
        <begin position="154"/>
        <end position="173"/>
    </location>
</feature>
<evidence type="ECO:0000259" key="6">
    <source>
        <dbReference type="Pfam" id="PF00324"/>
    </source>
</evidence>
<dbReference type="PIRSF" id="PIRSF006060">
    <property type="entry name" value="AA_transporter"/>
    <property type="match status" value="1"/>
</dbReference>
<dbReference type="InterPro" id="IPR004841">
    <property type="entry name" value="AA-permease/SLC12A_dom"/>
</dbReference>
<name>A0A031LTI9_9CREN</name>
<evidence type="ECO:0000256" key="3">
    <source>
        <dbReference type="ARBA" id="ARBA00022989"/>
    </source>
</evidence>
<evidence type="ECO:0000256" key="1">
    <source>
        <dbReference type="ARBA" id="ARBA00004141"/>
    </source>
</evidence>
<dbReference type="STRING" id="1160895.CM19_02550"/>
<keyword evidence="3 5" id="KW-1133">Transmembrane helix</keyword>
<dbReference type="Gene3D" id="1.20.1740.10">
    <property type="entry name" value="Amino acid/polyamine transporter I"/>
    <property type="match status" value="1"/>
</dbReference>
<evidence type="ECO:0000313" key="7">
    <source>
        <dbReference type="EMBL" id="EZQ11096.1"/>
    </source>
</evidence>
<dbReference type="PANTHER" id="PTHR42770:SF11">
    <property type="entry name" value="INNER MEMBRANE TRANSPORT PROTEIN YBAT"/>
    <property type="match status" value="1"/>
</dbReference>
<proteinExistence type="predicted"/>
<dbReference type="GO" id="GO:0055085">
    <property type="term" value="P:transmembrane transport"/>
    <property type="evidence" value="ECO:0007669"/>
    <property type="project" value="InterPro"/>
</dbReference>
<feature type="transmembrane region" description="Helical" evidence="5">
    <location>
        <begin position="324"/>
        <end position="344"/>
    </location>
</feature>
<evidence type="ECO:0000256" key="2">
    <source>
        <dbReference type="ARBA" id="ARBA00022692"/>
    </source>
</evidence>
<dbReference type="GO" id="GO:0016020">
    <property type="term" value="C:membrane"/>
    <property type="evidence" value="ECO:0007669"/>
    <property type="project" value="UniProtKB-SubCell"/>
</dbReference>
<dbReference type="EMBL" id="JFZT01000017">
    <property type="protein sequence ID" value="EZQ11096.1"/>
    <property type="molecule type" value="Genomic_DNA"/>
</dbReference>
<evidence type="ECO:0000313" key="8">
    <source>
        <dbReference type="Proteomes" id="UP000024332"/>
    </source>
</evidence>
<feature type="transmembrane region" description="Helical" evidence="5">
    <location>
        <begin position="390"/>
        <end position="408"/>
    </location>
</feature>
<evidence type="ECO:0000256" key="5">
    <source>
        <dbReference type="SAM" id="Phobius"/>
    </source>
</evidence>
<dbReference type="AlphaFoldDB" id="A0A031LTI9"/>
<feature type="transmembrane region" description="Helical" evidence="5">
    <location>
        <begin position="99"/>
        <end position="123"/>
    </location>
</feature>
<feature type="transmembrane region" description="Helical" evidence="5">
    <location>
        <begin position="227"/>
        <end position="246"/>
    </location>
</feature>